<dbReference type="RefSeq" id="XP_003143237.1">
    <property type="nucleotide sequence ID" value="XM_003143189.1"/>
</dbReference>
<organism evidence="3">
    <name type="scientific">Loa loa</name>
    <name type="common">Eye worm</name>
    <name type="synonym">Filaria loa</name>
    <dbReference type="NCBI Taxonomy" id="7209"/>
    <lineage>
        <taxon>Eukaryota</taxon>
        <taxon>Metazoa</taxon>
        <taxon>Ecdysozoa</taxon>
        <taxon>Nematoda</taxon>
        <taxon>Chromadorea</taxon>
        <taxon>Rhabditida</taxon>
        <taxon>Spirurina</taxon>
        <taxon>Spiruromorpha</taxon>
        <taxon>Filarioidea</taxon>
        <taxon>Onchocercidae</taxon>
        <taxon>Loa</taxon>
    </lineage>
</organism>
<dbReference type="AlphaFoldDB" id="A0A1S0TVU4"/>
<evidence type="ECO:0000256" key="1">
    <source>
        <dbReference type="ARBA" id="ARBA00005350"/>
    </source>
</evidence>
<dbReference type="CTD" id="9945080"/>
<protein>
    <submittedName>
        <fullName evidence="3">Uncharacterized protein</fullName>
    </submittedName>
</protein>
<accession>A0A1S0TVU4</accession>
<reference evidence="3" key="1">
    <citation type="submission" date="2012-04" db="EMBL/GenBank/DDBJ databases">
        <title>The Genome Sequence of Loa loa.</title>
        <authorList>
            <consortium name="The Broad Institute Genome Sequencing Platform"/>
            <consortium name="Broad Institute Genome Sequencing Center for Infectious Disease"/>
            <person name="Nutman T.B."/>
            <person name="Fink D.L."/>
            <person name="Russ C."/>
            <person name="Young S."/>
            <person name="Zeng Q."/>
            <person name="Gargeya S."/>
            <person name="Alvarado L."/>
            <person name="Berlin A."/>
            <person name="Chapman S.B."/>
            <person name="Chen Z."/>
            <person name="Freedman E."/>
            <person name="Gellesch M."/>
            <person name="Goldberg J."/>
            <person name="Griggs A."/>
            <person name="Gujja S."/>
            <person name="Heilman E.R."/>
            <person name="Heiman D."/>
            <person name="Howarth C."/>
            <person name="Mehta T."/>
            <person name="Neiman D."/>
            <person name="Pearson M."/>
            <person name="Roberts A."/>
            <person name="Saif S."/>
            <person name="Shea T."/>
            <person name="Shenoy N."/>
            <person name="Sisk P."/>
            <person name="Stolte C."/>
            <person name="Sykes S."/>
            <person name="White J."/>
            <person name="Yandava C."/>
            <person name="Haas B."/>
            <person name="Henn M.R."/>
            <person name="Nusbaum C."/>
            <person name="Birren B."/>
        </authorList>
    </citation>
    <scope>NUCLEOTIDE SEQUENCE [LARGE SCALE GENOMIC DNA]</scope>
</reference>
<name>A0A1S0TVU4_LOALO</name>
<proteinExistence type="inferred from homology"/>
<dbReference type="PANTHER" id="PTHR23248:SF9">
    <property type="entry name" value="PHOSPHOLIPID SCRAMBLASE"/>
    <property type="match status" value="1"/>
</dbReference>
<feature type="region of interest" description="Disordered" evidence="2">
    <location>
        <begin position="1"/>
        <end position="41"/>
    </location>
</feature>
<comment type="similarity">
    <text evidence="1">Belongs to the phospholipid scramblase family.</text>
</comment>
<gene>
    <name evidence="3" type="ORF">LOAG_07656</name>
</gene>
<evidence type="ECO:0000256" key="2">
    <source>
        <dbReference type="SAM" id="MobiDB-lite"/>
    </source>
</evidence>
<dbReference type="InterPro" id="IPR005552">
    <property type="entry name" value="Scramblase"/>
</dbReference>
<dbReference type="OrthoDB" id="5850000at2759"/>
<dbReference type="PANTHER" id="PTHR23248">
    <property type="entry name" value="PHOSPHOLIPID SCRAMBLASE-RELATED"/>
    <property type="match status" value="1"/>
</dbReference>
<dbReference type="InParanoid" id="A0A1S0TVU4"/>
<sequence>MSKDPAVRIEVTERRDKRRNYRIGTSSKTDTDMEYFPENDNSNSKSEYFEIISPTAVTKQPYPQMNFFKNAKISVNDQTTTSIRNDKEKRRNVISKFTANHLSVSEQKTSLALQSLKQFYIRQHSNAIDTFLGFLRENRYVIEDIKGKLVVFLPHPTISAFFVHRNAKVYHVFETSNNICQCNCRTAKYSHLHFTTSTGQEMIKMKKLLTCSSFFGGRCGAYPVCCIFSTNKSHQIIIESPPGFVIGLFT</sequence>
<dbReference type="GO" id="GO:0017128">
    <property type="term" value="F:phospholipid scramblase activity"/>
    <property type="evidence" value="ECO:0007669"/>
    <property type="project" value="InterPro"/>
</dbReference>
<dbReference type="KEGG" id="loa:LOAG_07656"/>
<feature type="compositionally biased region" description="Basic and acidic residues" evidence="2">
    <location>
        <begin position="1"/>
        <end position="15"/>
    </location>
</feature>
<dbReference type="GO" id="GO:0005886">
    <property type="term" value="C:plasma membrane"/>
    <property type="evidence" value="ECO:0007669"/>
    <property type="project" value="TreeGrafter"/>
</dbReference>
<dbReference type="EMBL" id="JH712504">
    <property type="protein sequence ID" value="EFO20832.1"/>
    <property type="molecule type" value="Genomic_DNA"/>
</dbReference>
<evidence type="ECO:0000313" key="3">
    <source>
        <dbReference type="EMBL" id="EFO20832.1"/>
    </source>
</evidence>
<dbReference type="OMA" id="MEYFPEN"/>
<dbReference type="GeneID" id="9945080"/>